<dbReference type="Proteomes" id="UP000236268">
    <property type="component" value="Unassembled WGS sequence"/>
</dbReference>
<geneLocation type="plasmid" evidence="1 3">
    <name>AbAZ39_p4</name>
</geneLocation>
<proteinExistence type="predicted"/>
<evidence type="ECO:0000313" key="1">
    <source>
        <dbReference type="EMBL" id="AIB16257.1"/>
    </source>
</evidence>
<dbReference type="AlphaFoldDB" id="A0A060DU02"/>
<dbReference type="EMBL" id="CP007797">
    <property type="protein sequence ID" value="AIB16257.1"/>
    <property type="molecule type" value="Genomic_DNA"/>
</dbReference>
<evidence type="ECO:0000313" key="3">
    <source>
        <dbReference type="Proteomes" id="UP000027186"/>
    </source>
</evidence>
<geneLocation type="plasmid" evidence="2">
    <name>p6unnamed</name>
</geneLocation>
<reference evidence="1 3" key="1">
    <citation type="journal article" date="2014" name="Genome Announc.">
        <title>Complete Genome Sequence of the Model Rhizosphere Strain Azospirillum brasilense Az39, Successfully Applied in Agriculture.</title>
        <authorList>
            <person name="Rivera D."/>
            <person name="Revale S."/>
            <person name="Molina R."/>
            <person name="Gualpa J."/>
            <person name="Puente M."/>
            <person name="Maroniche G."/>
            <person name="Paris G."/>
            <person name="Baker D."/>
            <person name="Clavijo B."/>
            <person name="McLay K."/>
            <person name="Spaepen S."/>
            <person name="Perticari A."/>
            <person name="Vazquez M."/>
            <person name="Wisniewski-Dye F."/>
            <person name="Watkins C."/>
            <person name="Martinez-Abarca F."/>
            <person name="Vanderleyden J."/>
            <person name="Cassan F."/>
        </authorList>
    </citation>
    <scope>NUCLEOTIDE SEQUENCE [LARGE SCALE GENOMIC DNA]</scope>
    <source>
        <strain evidence="1 3">Az39</strain>
        <plasmid evidence="1">AbAZ39_p4</plasmid>
    </source>
</reference>
<accession>A0A2K1G2J7</accession>
<sequence length="155" mass="16293">MWIVPAWAGGILLEEKAESAKDQAQARHLRDGKAAPNSLLGDVGVGMGKAMAEGMDSSRVRGATVATALPSHHGGKCSDGKSTDPVKHDVRFSNGEHGLVVLQCNRGCWQVSVYPGGRLANNCGEFQSGGWATASGALNQYGARLVDVVNFLNNF</sequence>
<evidence type="ECO:0000313" key="4">
    <source>
        <dbReference type="Proteomes" id="UP000236268"/>
    </source>
</evidence>
<accession>A0A060DU02</accession>
<evidence type="ECO:0000313" key="2">
    <source>
        <dbReference type="EMBL" id="PNQ99014.1"/>
    </source>
</evidence>
<dbReference type="EMBL" id="POWG01000008">
    <property type="protein sequence ID" value="PNQ99014.1"/>
    <property type="molecule type" value="Genomic_DNA"/>
</dbReference>
<protein>
    <submittedName>
        <fullName evidence="1">Uncharacterized protein</fullName>
    </submittedName>
</protein>
<keyword evidence="1" id="KW-0614">Plasmid</keyword>
<organism evidence="1 3">
    <name type="scientific">Azospirillum argentinense</name>
    <dbReference type="NCBI Taxonomy" id="2970906"/>
    <lineage>
        <taxon>Bacteria</taxon>
        <taxon>Pseudomonadati</taxon>
        <taxon>Pseudomonadota</taxon>
        <taxon>Alphaproteobacteria</taxon>
        <taxon>Rhodospirillales</taxon>
        <taxon>Azospirillaceae</taxon>
        <taxon>Azospirillum</taxon>
    </lineage>
</organism>
<dbReference type="Proteomes" id="UP000027186">
    <property type="component" value="Plasmid AbAZ39_p4"/>
</dbReference>
<dbReference type="KEGG" id="abq:ABAZ39_30855"/>
<gene>
    <name evidence="1" type="ORF">ABAZ39_30855</name>
    <name evidence="2" type="ORF">C1S70_09250</name>
</gene>
<name>A0A060DU02_9PROT</name>
<reference evidence="2 4" key="2">
    <citation type="submission" date="2018-01" db="EMBL/GenBank/DDBJ databases">
        <title>Whole genome sequence of Azospirillum brasilense REC3 isolated from strawberry roots.</title>
        <authorList>
            <person name="Fontana C.A."/>
            <person name="Salazar S.M."/>
            <person name="Bassi D."/>
            <person name="Puglisi E."/>
            <person name="Lovaisa N.C."/>
            <person name="Toffoli L.M."/>
            <person name="Pedraza R."/>
            <person name="Cocconcelli P.S."/>
        </authorList>
    </citation>
    <scope>NUCLEOTIDE SEQUENCE [LARGE SCALE GENOMIC DNA]</scope>
    <source>
        <strain evidence="2 4">REC3</strain>
        <plasmid evidence="2">p6unnamed</plasmid>
    </source>
</reference>